<dbReference type="FunCoup" id="A0A6P8IFL2">
    <property type="interactions" value="1"/>
</dbReference>
<feature type="domain" description="Doublecortin" evidence="2">
    <location>
        <begin position="1811"/>
        <end position="1866"/>
    </location>
</feature>
<dbReference type="InterPro" id="IPR003533">
    <property type="entry name" value="Doublecortin_dom"/>
</dbReference>
<dbReference type="InParanoid" id="A0A6P8IFL2"/>
<sequence length="1945" mass="218580">MASQSKQRPLTAMQRGMSDIISYEDILIAQYMNQIEKSPPTRKQTKDVPVSPYAIATQTGEISKSKRPKSAVALHQKRKDFESSRALASQGRVPLMAWDEGELAPRTTSKKRPTSASSIRSRSSVLSGTGSAYSRSSSKSLNSKASSTAGSSSIKRNKPLYKKKPKVICIRAFQNGNRENFARVTAPDLLQLLDNCTLKLGLVSAARKLFFSDGTLITDSRLIEKDDDVYVSCGEAFKDPYSTLKEKEELRRSACWTLTGIVLPENKSRGKTKTTLSKRMQTLVESQKRRILVFRNGESAEGVEIVAARFNEFLDDCTAKLKLESGARCLFDWEGHEIKSFRDVPVLERILQPSTTTVLGPLWVTRGGESFSPKGAYNFLLTVLSNTKERIRYSKLFNDQLNMQSNCSPDLQSKEVMSMTDEEIQKEIQQVEEHITELLSVVPTLKKQLKRLQEGVDIEGGMETHKYQHISEISPDSRLLGKQGLRFKVFENGRNDGEVIVYFNLAEAEKGIQGDKSQLMHRFLDTCTTSRRVGDGTGGPAGRQIARRVFIKDGKEVTNVHDLEYDQEIWLSYGEDFKPLNVMALQLTLDKASCMSLWDEMEIVQREAVMDEEKGRDRPTAWRAVTGFPPGNKRQLINLDMPGPKRLEYAQGLQKSRVDEKGCFLQYREKKNLVLYPEVTIEVKKKKGAKDIWPPDAQEWAITQGGIIFSKSMPQLSLAKSEHAVQVTVFDKPVGGFSVQLAKRSTNDLNQQWGFSPTGQIYSLAKPSFFLTYVAGHEVTMVTAKDCTSLEQAASESQPQKEEEDLGNGLANLQFLDTNESNGENGNHKDEKSEDANNVSNQEIETILPGLADLETEYGGKTNVIVLLPKLSGKAGLQRWALKQEDLGSIGQWKHTTVANPEWNKKALSWPVTKDGNWNTEYSWPMEGFLLPFAPPVKKPSDKKSALPGSAVRLRVMKNGDSDQTRVAVVVGPDLTNMWHDVSDANRSFKTKRRSLGKPANNSSVGVYESDACHPLDCKRIEIELFLDQCTQALGLPFAGRKLFDEEGREITCISDLTRDQLVYVSCGEKWIDPQMSYSEQQRRALLMNLASDIARIRQYCVLRDPTDLVLDVDGPILPGSRIVVENCVLSSLEREKLIKKLNDDNADEVEDEDAISSAALLSYAITAHERAHQRADERLKSLRWSWENDKTSKGDQDLEGQDEGDFTNEITFSDPVLQKKFVRQAIKTGDAKQVSDPSIRQRWHYRDGFIHLKNNSLLVLGLADGINEGTASNEVVLCKKKLEDPCQRWIISEDGTISLRSNVQFVLTVTTPPLGNDPFSYDKALDHGYLGSAVIVATRKSCENGNCHQLWSFDRFTGFIEAFASDTANKEITAANKSNVCTYAILGQREIYQPGYAYMPGTSREKRLCEACGKASRGKNKLQRLKDSRRFACNTGTNDENGNNGKLSGCFKCLSSKVDLTTLEAESTLELWEYQLDRLRNEGNVRTITKELNVAKSVAAVRILAHRNGEGSRGQGELVIGSSIHSLLDQSTTRLCLMQAARRLYTVRGELITDIHQLFRPYNASMMRSLQESEEIVLAEGDEKKTKKKESPPSIPNGDAVDYIEAENKRYYISDSSKEVQKLDLSGAQDKVDDEDNESGNDTYRLGKGRKRRSLPTVMQDPSGFPRWDTRWPIDVWVSCGEPFIPLEEADKQYLLSMKHREERTWLQAYLDIEKHVLRQMQGRRITRFSPPQSPSNEPTRKEEHKEETINELKMHLLDVKSRQKNEELALSKPAKESTQRLYSTPKTVRIEVFQNGESIERAVIVYGASIREVLDNSTSRLGLSSAARRIFRLDGREILEFADIRRGETFCVSCGDNFIRARDRRHQMELKATWSRMVRCPGGYVLTESTAANVTYEARSSNPQLALPAPPSPATSAFKGQEHPVGQVSVHTLHRSSKPLSRK</sequence>
<feature type="region of interest" description="Disordered" evidence="1">
    <location>
        <begin position="816"/>
        <end position="840"/>
    </location>
</feature>
<dbReference type="GO" id="GO:0035556">
    <property type="term" value="P:intracellular signal transduction"/>
    <property type="evidence" value="ECO:0007669"/>
    <property type="project" value="InterPro"/>
</dbReference>
<dbReference type="GO" id="GO:1902412">
    <property type="term" value="P:regulation of mitotic cytokinesis"/>
    <property type="evidence" value="ECO:0007669"/>
    <property type="project" value="InterPro"/>
</dbReference>
<evidence type="ECO:0000313" key="4">
    <source>
        <dbReference type="RefSeq" id="XP_031565529.1"/>
    </source>
</evidence>
<reference evidence="4" key="1">
    <citation type="submission" date="2025-08" db="UniProtKB">
        <authorList>
            <consortium name="RefSeq"/>
        </authorList>
    </citation>
    <scope>IDENTIFICATION</scope>
</reference>
<dbReference type="RefSeq" id="XP_031565529.1">
    <property type="nucleotide sequence ID" value="XM_031709669.1"/>
</dbReference>
<dbReference type="Proteomes" id="UP000515163">
    <property type="component" value="Unplaced"/>
</dbReference>
<accession>A0A6P8IFL2</accession>
<feature type="domain" description="Doublecortin" evidence="2">
    <location>
        <begin position="1022"/>
        <end position="1074"/>
    </location>
</feature>
<dbReference type="SMART" id="SM00537">
    <property type="entry name" value="DCX"/>
    <property type="match status" value="1"/>
</dbReference>
<dbReference type="PROSITE" id="PS50309">
    <property type="entry name" value="DC"/>
    <property type="match status" value="4"/>
</dbReference>
<protein>
    <submittedName>
        <fullName evidence="4">Doublecortin domain-containing protein 1-like isoform X1</fullName>
    </submittedName>
</protein>
<feature type="region of interest" description="Disordered" evidence="1">
    <location>
        <begin position="1581"/>
        <end position="1601"/>
    </location>
</feature>
<feature type="compositionally biased region" description="Basic and acidic residues" evidence="1">
    <location>
        <begin position="826"/>
        <end position="835"/>
    </location>
</feature>
<dbReference type="SUPFAM" id="SSF89837">
    <property type="entry name" value="Doublecortin (DC)"/>
    <property type="match status" value="5"/>
</dbReference>
<dbReference type="InterPro" id="IPR057424">
    <property type="entry name" value="Ubiquitin_DCDC1"/>
</dbReference>
<dbReference type="CDD" id="cd17156">
    <property type="entry name" value="DCX1_DCDC5"/>
    <property type="match status" value="1"/>
</dbReference>
<dbReference type="InterPro" id="IPR056415">
    <property type="entry name" value="DCX2_DCDC1"/>
</dbReference>
<organism evidence="3 4">
    <name type="scientific">Actinia tenebrosa</name>
    <name type="common">Australian red waratah sea anemone</name>
    <dbReference type="NCBI Taxonomy" id="6105"/>
    <lineage>
        <taxon>Eukaryota</taxon>
        <taxon>Metazoa</taxon>
        <taxon>Cnidaria</taxon>
        <taxon>Anthozoa</taxon>
        <taxon>Hexacorallia</taxon>
        <taxon>Actiniaria</taxon>
        <taxon>Actiniidae</taxon>
        <taxon>Actinia</taxon>
    </lineage>
</organism>
<feature type="compositionally biased region" description="Basic and acidic residues" evidence="1">
    <location>
        <begin position="1582"/>
        <end position="1592"/>
    </location>
</feature>
<evidence type="ECO:0000256" key="1">
    <source>
        <dbReference type="SAM" id="MobiDB-lite"/>
    </source>
</evidence>
<feature type="compositionally biased region" description="Basic residues" evidence="1">
    <location>
        <begin position="1934"/>
        <end position="1945"/>
    </location>
</feature>
<proteinExistence type="predicted"/>
<feature type="region of interest" description="Disordered" evidence="1">
    <location>
        <begin position="59"/>
        <end position="156"/>
    </location>
</feature>
<dbReference type="PANTHER" id="PTHR46302">
    <property type="entry name" value="DOUBLECORTIN DOMAIN-CONTAINING PROTEIN 1"/>
    <property type="match status" value="1"/>
</dbReference>
<feature type="compositionally biased region" description="Polar residues" evidence="1">
    <location>
        <begin position="816"/>
        <end position="825"/>
    </location>
</feature>
<gene>
    <name evidence="4" type="primary">LOC116300746</name>
</gene>
<dbReference type="InterPro" id="IPR036572">
    <property type="entry name" value="Doublecortin_dom_sf"/>
</dbReference>
<dbReference type="KEGG" id="aten:116300746"/>
<feature type="region of interest" description="Disordered" evidence="1">
    <location>
        <begin position="1724"/>
        <end position="1748"/>
    </location>
</feature>
<dbReference type="SUPFAM" id="SSF50370">
    <property type="entry name" value="Ricin B-like lectins"/>
    <property type="match status" value="1"/>
</dbReference>
<feature type="region of interest" description="Disordered" evidence="1">
    <location>
        <begin position="1904"/>
        <end position="1945"/>
    </location>
</feature>
<feature type="compositionally biased region" description="Low complexity" evidence="1">
    <location>
        <begin position="114"/>
        <end position="153"/>
    </location>
</feature>
<feature type="domain" description="Doublecortin" evidence="2">
    <location>
        <begin position="485"/>
        <end position="583"/>
    </location>
</feature>
<keyword evidence="3" id="KW-1185">Reference proteome</keyword>
<feature type="region of interest" description="Disordered" evidence="1">
    <location>
        <begin position="1625"/>
        <end position="1659"/>
    </location>
</feature>
<dbReference type="InterPro" id="IPR043188">
    <property type="entry name" value="DCDC1"/>
</dbReference>
<dbReference type="PANTHER" id="PTHR46302:SF3">
    <property type="entry name" value="DOUBLECORTIN DOMAIN-CONTAINING PROTEIN 1"/>
    <property type="match status" value="1"/>
</dbReference>
<dbReference type="Pfam" id="PF25510">
    <property type="entry name" value="Ubiquitin_DCDC1"/>
    <property type="match status" value="1"/>
</dbReference>
<dbReference type="GO" id="GO:0030496">
    <property type="term" value="C:midbody"/>
    <property type="evidence" value="ECO:0007669"/>
    <property type="project" value="TreeGrafter"/>
</dbReference>
<dbReference type="Pfam" id="PF24478">
    <property type="entry name" value="DCX2_DCDC1"/>
    <property type="match status" value="3"/>
</dbReference>
<dbReference type="InterPro" id="IPR035992">
    <property type="entry name" value="Ricin_B-like_lectins"/>
</dbReference>
<evidence type="ECO:0000313" key="3">
    <source>
        <dbReference type="Proteomes" id="UP000515163"/>
    </source>
</evidence>
<dbReference type="Gene3D" id="3.10.20.230">
    <property type="entry name" value="Doublecortin domain"/>
    <property type="match status" value="4"/>
</dbReference>
<dbReference type="GO" id="GO:0008017">
    <property type="term" value="F:microtubule binding"/>
    <property type="evidence" value="ECO:0007669"/>
    <property type="project" value="InterPro"/>
</dbReference>
<dbReference type="PROSITE" id="PS50231">
    <property type="entry name" value="RICIN_B_LECTIN"/>
    <property type="match status" value="1"/>
</dbReference>
<dbReference type="OrthoDB" id="9999986at2759"/>
<dbReference type="GeneID" id="116300746"/>
<name>A0A6P8IFL2_ACTTE</name>
<feature type="domain" description="Doublecortin" evidence="2">
    <location>
        <begin position="289"/>
        <end position="373"/>
    </location>
</feature>
<evidence type="ECO:0000259" key="2">
    <source>
        <dbReference type="PROSITE" id="PS50309"/>
    </source>
</evidence>